<dbReference type="HOGENOM" id="CLU_1249076_0_0_0"/>
<dbReference type="EMBL" id="CP007139">
    <property type="protein sequence ID" value="AIE83786.1"/>
    <property type="molecule type" value="Genomic_DNA"/>
</dbReference>
<dbReference type="KEGG" id="fgi:OP10G_0418"/>
<protein>
    <submittedName>
        <fullName evidence="2">Redoxin domain protein</fullName>
    </submittedName>
</protein>
<evidence type="ECO:0000259" key="1">
    <source>
        <dbReference type="PROSITE" id="PS51352"/>
    </source>
</evidence>
<dbReference type="InterPro" id="IPR013740">
    <property type="entry name" value="Redoxin"/>
</dbReference>
<dbReference type="Gene3D" id="3.40.30.10">
    <property type="entry name" value="Glutaredoxin"/>
    <property type="match status" value="1"/>
</dbReference>
<organism evidence="2 3">
    <name type="scientific">Fimbriimonas ginsengisoli Gsoil 348</name>
    <dbReference type="NCBI Taxonomy" id="661478"/>
    <lineage>
        <taxon>Bacteria</taxon>
        <taxon>Bacillati</taxon>
        <taxon>Armatimonadota</taxon>
        <taxon>Fimbriimonadia</taxon>
        <taxon>Fimbriimonadales</taxon>
        <taxon>Fimbriimonadaceae</taxon>
        <taxon>Fimbriimonas</taxon>
    </lineage>
</organism>
<keyword evidence="3" id="KW-1185">Reference proteome</keyword>
<dbReference type="InterPro" id="IPR050553">
    <property type="entry name" value="Thioredoxin_ResA/DsbE_sf"/>
</dbReference>
<dbReference type="STRING" id="661478.OP10G_0418"/>
<dbReference type="eggNOG" id="COG0526">
    <property type="taxonomic scope" value="Bacteria"/>
</dbReference>
<dbReference type="RefSeq" id="WP_025227551.1">
    <property type="nucleotide sequence ID" value="NZ_CP007139.1"/>
</dbReference>
<dbReference type="CDD" id="cd02966">
    <property type="entry name" value="TlpA_like_family"/>
    <property type="match status" value="1"/>
</dbReference>
<dbReference type="InterPro" id="IPR013766">
    <property type="entry name" value="Thioredoxin_domain"/>
</dbReference>
<dbReference type="PANTHER" id="PTHR42852">
    <property type="entry name" value="THIOL:DISULFIDE INTERCHANGE PROTEIN DSBE"/>
    <property type="match status" value="1"/>
</dbReference>
<dbReference type="Pfam" id="PF08534">
    <property type="entry name" value="Redoxin"/>
    <property type="match status" value="1"/>
</dbReference>
<proteinExistence type="predicted"/>
<dbReference type="GO" id="GO:0016491">
    <property type="term" value="F:oxidoreductase activity"/>
    <property type="evidence" value="ECO:0007669"/>
    <property type="project" value="InterPro"/>
</dbReference>
<dbReference type="PANTHER" id="PTHR42852:SF17">
    <property type="entry name" value="THIOREDOXIN-LIKE PROTEIN HI_1115"/>
    <property type="match status" value="1"/>
</dbReference>
<dbReference type="SUPFAM" id="SSF52833">
    <property type="entry name" value="Thioredoxin-like"/>
    <property type="match status" value="1"/>
</dbReference>
<dbReference type="AlphaFoldDB" id="A0A068NJV3"/>
<reference evidence="2 3" key="1">
    <citation type="journal article" date="2014" name="PLoS ONE">
        <title>The first complete genome sequence of the class fimbriimonadia in the phylum armatimonadetes.</title>
        <authorList>
            <person name="Hu Z.Y."/>
            <person name="Wang Y.Z."/>
            <person name="Im W.T."/>
            <person name="Wang S.Y."/>
            <person name="Zhao G.P."/>
            <person name="Zheng H.J."/>
            <person name="Quan Z.X."/>
        </authorList>
    </citation>
    <scope>NUCLEOTIDE SEQUENCE [LARGE SCALE GENOMIC DNA]</scope>
    <source>
        <strain evidence="2">Gsoil 348</strain>
    </source>
</reference>
<evidence type="ECO:0000313" key="2">
    <source>
        <dbReference type="EMBL" id="AIE83786.1"/>
    </source>
</evidence>
<dbReference type="PROSITE" id="PS51352">
    <property type="entry name" value="THIOREDOXIN_2"/>
    <property type="match status" value="1"/>
</dbReference>
<accession>A0A068NJV3</accession>
<sequence length="221" mass="24162">MLLTSLTLAALFVGHQDSPVAIPKADLPKKATCAVCEANGAGHEEEKPAAGARYKGLNYYFCSAKEIDEFKKDPEAFVPPVLPRPASALKAVDMTGRAVSLEANKGKVMLVDFWATWCKPCVKSMPALDELYKKNSDRGLVVLGISIDEDAKKVPAFLRKKPVSYSIAVDDLKEPTWAAYKVRTVPALFLIDRNGQIVAQWRGEPKMKEVAEAVEKALTAK</sequence>
<feature type="domain" description="Thioredoxin" evidence="1">
    <location>
        <begin position="80"/>
        <end position="219"/>
    </location>
</feature>
<dbReference type="OrthoDB" id="9799347at2"/>
<dbReference type="Proteomes" id="UP000027982">
    <property type="component" value="Chromosome"/>
</dbReference>
<name>A0A068NJV3_FIMGI</name>
<gene>
    <name evidence="2" type="ORF">OP10G_0418</name>
</gene>
<evidence type="ECO:0000313" key="3">
    <source>
        <dbReference type="Proteomes" id="UP000027982"/>
    </source>
</evidence>
<dbReference type="InterPro" id="IPR036249">
    <property type="entry name" value="Thioredoxin-like_sf"/>
</dbReference>